<dbReference type="Proteomes" id="UP000578819">
    <property type="component" value="Unassembled WGS sequence"/>
</dbReference>
<dbReference type="RefSeq" id="WP_184535384.1">
    <property type="nucleotide sequence ID" value="NZ_JACHJW010000001.1"/>
</dbReference>
<keyword evidence="1" id="KW-0472">Membrane</keyword>
<evidence type="ECO:0000256" key="1">
    <source>
        <dbReference type="SAM" id="Phobius"/>
    </source>
</evidence>
<accession>A0A7W7SR63</accession>
<feature type="transmembrane region" description="Helical" evidence="1">
    <location>
        <begin position="109"/>
        <end position="130"/>
    </location>
</feature>
<gene>
    <name evidence="2" type="ORF">FHR38_003191</name>
</gene>
<evidence type="ECO:0000313" key="2">
    <source>
        <dbReference type="EMBL" id="MBB4959458.1"/>
    </source>
</evidence>
<comment type="caution">
    <text evidence="2">The sequence shown here is derived from an EMBL/GenBank/DDBJ whole genome shotgun (WGS) entry which is preliminary data.</text>
</comment>
<protein>
    <submittedName>
        <fullName evidence="2">Na+-driven multidrug efflux pump</fullName>
    </submittedName>
</protein>
<keyword evidence="3" id="KW-1185">Reference proteome</keyword>
<feature type="transmembrane region" description="Helical" evidence="1">
    <location>
        <begin position="7"/>
        <end position="29"/>
    </location>
</feature>
<keyword evidence="1" id="KW-1133">Transmembrane helix</keyword>
<proteinExistence type="predicted"/>
<reference evidence="2 3" key="1">
    <citation type="submission" date="2020-08" db="EMBL/GenBank/DDBJ databases">
        <title>Sequencing the genomes of 1000 actinobacteria strains.</title>
        <authorList>
            <person name="Klenk H.-P."/>
        </authorList>
    </citation>
    <scope>NUCLEOTIDE SEQUENCE [LARGE SCALE GENOMIC DNA]</scope>
    <source>
        <strain evidence="2 3">DSM 45886</strain>
    </source>
</reference>
<evidence type="ECO:0000313" key="3">
    <source>
        <dbReference type="Proteomes" id="UP000578819"/>
    </source>
</evidence>
<dbReference type="EMBL" id="JACHJW010000001">
    <property type="protein sequence ID" value="MBB4959458.1"/>
    <property type="molecule type" value="Genomic_DNA"/>
</dbReference>
<dbReference type="AlphaFoldDB" id="A0A7W7SR63"/>
<feature type="transmembrane region" description="Helical" evidence="1">
    <location>
        <begin position="56"/>
        <end position="75"/>
    </location>
</feature>
<feature type="transmembrane region" description="Helical" evidence="1">
    <location>
        <begin position="82"/>
        <end position="103"/>
    </location>
</feature>
<organism evidence="2 3">
    <name type="scientific">Micromonospora polyrhachis</name>
    <dbReference type="NCBI Taxonomy" id="1282883"/>
    <lineage>
        <taxon>Bacteria</taxon>
        <taxon>Bacillati</taxon>
        <taxon>Actinomycetota</taxon>
        <taxon>Actinomycetes</taxon>
        <taxon>Micromonosporales</taxon>
        <taxon>Micromonosporaceae</taxon>
        <taxon>Micromonospora</taxon>
    </lineage>
</organism>
<keyword evidence="1" id="KW-0812">Transmembrane</keyword>
<sequence length="142" mass="15337">MKWPRSVPGWTIAVFGGLALLLGVVGLVWPETLLALLGFEAVEPGARVAGDHTRTFMAASSMAAINMGVYYLVAAATDWRPFFWFTVPLRLLTCVVFTLLVLTETAPDGFVGVALWEGLGAVVTGAALWFEQRRRPVADAGR</sequence>
<name>A0A7W7SR63_9ACTN</name>